<name>A0A0A9HKI3_ARUDO</name>
<organism evidence="1">
    <name type="scientific">Arundo donax</name>
    <name type="common">Giant reed</name>
    <name type="synonym">Donax arundinaceus</name>
    <dbReference type="NCBI Taxonomy" id="35708"/>
    <lineage>
        <taxon>Eukaryota</taxon>
        <taxon>Viridiplantae</taxon>
        <taxon>Streptophyta</taxon>
        <taxon>Embryophyta</taxon>
        <taxon>Tracheophyta</taxon>
        <taxon>Spermatophyta</taxon>
        <taxon>Magnoliopsida</taxon>
        <taxon>Liliopsida</taxon>
        <taxon>Poales</taxon>
        <taxon>Poaceae</taxon>
        <taxon>PACMAD clade</taxon>
        <taxon>Arundinoideae</taxon>
        <taxon>Arundineae</taxon>
        <taxon>Arundo</taxon>
    </lineage>
</organism>
<accession>A0A0A9HKI3</accession>
<evidence type="ECO:0000313" key="1">
    <source>
        <dbReference type="EMBL" id="JAE37252.1"/>
    </source>
</evidence>
<reference evidence="1" key="2">
    <citation type="journal article" date="2015" name="Data Brief">
        <title>Shoot transcriptome of the giant reed, Arundo donax.</title>
        <authorList>
            <person name="Barrero R.A."/>
            <person name="Guerrero F.D."/>
            <person name="Moolhuijzen P."/>
            <person name="Goolsby J.A."/>
            <person name="Tidwell J."/>
            <person name="Bellgard S.E."/>
            <person name="Bellgard M.I."/>
        </authorList>
    </citation>
    <scope>NUCLEOTIDE SEQUENCE</scope>
    <source>
        <tissue evidence="1">Shoot tissue taken approximately 20 cm above the soil surface</tissue>
    </source>
</reference>
<dbReference type="EMBL" id="GBRH01160644">
    <property type="protein sequence ID" value="JAE37252.1"/>
    <property type="molecule type" value="Transcribed_RNA"/>
</dbReference>
<proteinExistence type="predicted"/>
<reference evidence="1" key="1">
    <citation type="submission" date="2014-09" db="EMBL/GenBank/DDBJ databases">
        <authorList>
            <person name="Magalhaes I.L.F."/>
            <person name="Oliveira U."/>
            <person name="Santos F.R."/>
            <person name="Vidigal T.H.D.A."/>
            <person name="Brescovit A.D."/>
            <person name="Santos A.J."/>
        </authorList>
    </citation>
    <scope>NUCLEOTIDE SEQUENCE</scope>
    <source>
        <tissue evidence="1">Shoot tissue taken approximately 20 cm above the soil surface</tissue>
    </source>
</reference>
<protein>
    <submittedName>
        <fullName evidence="1">Uncharacterized protein</fullName>
    </submittedName>
</protein>
<sequence>MSYSVKYLQQVIGWPKITIPAIA</sequence>
<dbReference type="AlphaFoldDB" id="A0A0A9HKI3"/>